<dbReference type="PANTHER" id="PTHR12320">
    <property type="entry name" value="PROTEIN PHOSPHATASE 2C"/>
    <property type="match status" value="1"/>
</dbReference>
<dbReference type="InterPro" id="IPR039123">
    <property type="entry name" value="PPTC7"/>
</dbReference>
<dbReference type="PROSITE" id="PS51746">
    <property type="entry name" value="PPM_2"/>
    <property type="match status" value="1"/>
</dbReference>
<feature type="domain" description="PPM-type phosphatase" evidence="3">
    <location>
        <begin position="148"/>
        <end position="440"/>
    </location>
</feature>
<dbReference type="OrthoDB" id="60843at2759"/>
<sequence length="444" mass="49447">MSSIALHGTTPHIARFTARSVYCSQLLSFPSTSQRPFPSYRTASARNRTYSFSTSASVHQRNFDRVRVHPRYPHEQKSSISVAAEAKTTEESGQDLTGSEQPPHHLPQTPNTPTRPYRFHIAASWAGKPETARTGEETISVPFAPESVIGRWRDQTLQNEGRERKRWLARDAGEDFFFVQEMRNGSGVGLGVADGVGGWMASGVDPSLFAQSLMYHAHRYCRSAWAGEPEVDPTLDYEEREQVEGWELTPYACLDLAYGGVLRERHVEAGSSTACLLTLNSSSGLLRSANLGDSGFLVIRSSNVIYKNPIQSHYFNCPKQITKLPSSHGRKFSRACIDSPSEAETYSAKLRDGDIVIVYTDGLADNVFDSEIVTICSLVARQGGTEEVKVQMMADRMVEYARKSMMSRDKYTPFEKEAARHGMFFRGGKVDDVTVIVALVRETH</sequence>
<dbReference type="EC" id="3.1.3.16" evidence="1"/>
<comment type="cofactor">
    <cofactor evidence="1">
        <name>Mg(2+)</name>
        <dbReference type="ChEBI" id="CHEBI:18420"/>
    </cofactor>
</comment>
<keyword evidence="1" id="KW-0460">Magnesium</keyword>
<evidence type="ECO:0000259" key="3">
    <source>
        <dbReference type="PROSITE" id="PS51746"/>
    </source>
</evidence>
<keyword evidence="1" id="KW-0464">Manganese</keyword>
<dbReference type="PANTHER" id="PTHR12320:SF1">
    <property type="entry name" value="PROTEIN PHOSPHATASE PTC7 HOMOLOG"/>
    <property type="match status" value="1"/>
</dbReference>
<dbReference type="AlphaFoldDB" id="A0A9P7USR3"/>
<name>A0A9P7USR3_9AGAR</name>
<dbReference type="InterPro" id="IPR001932">
    <property type="entry name" value="PPM-type_phosphatase-like_dom"/>
</dbReference>
<dbReference type="GO" id="GO:0046872">
    <property type="term" value="F:metal ion binding"/>
    <property type="evidence" value="ECO:0007669"/>
    <property type="project" value="UniProtKB-UniRule"/>
</dbReference>
<accession>A0A9P7USR3</accession>
<dbReference type="KEGG" id="more:E1B28_008804"/>
<protein>
    <recommendedName>
        <fullName evidence="1">Protein phosphatase</fullName>
        <ecNumber evidence="1">3.1.3.16</ecNumber>
    </recommendedName>
</protein>
<evidence type="ECO:0000313" key="5">
    <source>
        <dbReference type="Proteomes" id="UP001049176"/>
    </source>
</evidence>
<evidence type="ECO:0000256" key="2">
    <source>
        <dbReference type="SAM" id="MobiDB-lite"/>
    </source>
</evidence>
<feature type="region of interest" description="Disordered" evidence="2">
    <location>
        <begin position="63"/>
        <end position="115"/>
    </location>
</feature>
<keyword evidence="1" id="KW-0904">Protein phosphatase</keyword>
<dbReference type="SUPFAM" id="SSF81606">
    <property type="entry name" value="PP2C-like"/>
    <property type="match status" value="1"/>
</dbReference>
<comment type="similarity">
    <text evidence="1">Belongs to the PP2C family.</text>
</comment>
<keyword evidence="1" id="KW-0378">Hydrolase</keyword>
<reference evidence="4" key="1">
    <citation type="journal article" date="2021" name="Genome Biol. Evol.">
        <title>The assembled and annotated genome of the fairy-ring fungus Marasmius oreades.</title>
        <authorList>
            <person name="Hiltunen M."/>
            <person name="Ament-Velasquez S.L."/>
            <person name="Johannesson H."/>
        </authorList>
    </citation>
    <scope>NUCLEOTIDE SEQUENCE</scope>
    <source>
        <strain evidence="4">03SP1</strain>
    </source>
</reference>
<dbReference type="SMART" id="SM00332">
    <property type="entry name" value="PP2Cc"/>
    <property type="match status" value="1"/>
</dbReference>
<dbReference type="InterPro" id="IPR036457">
    <property type="entry name" value="PPM-type-like_dom_sf"/>
</dbReference>
<comment type="catalytic activity">
    <reaction evidence="1">
        <text>O-phospho-L-seryl-[protein] + H2O = L-seryl-[protein] + phosphate</text>
        <dbReference type="Rhea" id="RHEA:20629"/>
        <dbReference type="Rhea" id="RHEA-COMP:9863"/>
        <dbReference type="Rhea" id="RHEA-COMP:11604"/>
        <dbReference type="ChEBI" id="CHEBI:15377"/>
        <dbReference type="ChEBI" id="CHEBI:29999"/>
        <dbReference type="ChEBI" id="CHEBI:43474"/>
        <dbReference type="ChEBI" id="CHEBI:83421"/>
        <dbReference type="EC" id="3.1.3.16"/>
    </reaction>
</comment>
<gene>
    <name evidence="4" type="ORF">E1B28_008804</name>
</gene>
<dbReference type="Gene3D" id="3.60.40.10">
    <property type="entry name" value="PPM-type phosphatase domain"/>
    <property type="match status" value="1"/>
</dbReference>
<evidence type="ECO:0000256" key="1">
    <source>
        <dbReference type="RuleBase" id="RU366020"/>
    </source>
</evidence>
<dbReference type="SMART" id="SM00331">
    <property type="entry name" value="PP2C_SIG"/>
    <property type="match status" value="1"/>
</dbReference>
<comment type="caution">
    <text evidence="4">The sequence shown here is derived from an EMBL/GenBank/DDBJ whole genome shotgun (WGS) entry which is preliminary data.</text>
</comment>
<dbReference type="GO" id="GO:0004722">
    <property type="term" value="F:protein serine/threonine phosphatase activity"/>
    <property type="evidence" value="ECO:0007669"/>
    <property type="project" value="UniProtKB-EC"/>
</dbReference>
<comment type="cofactor">
    <cofactor evidence="1">
        <name>Mn(2+)</name>
        <dbReference type="ChEBI" id="CHEBI:29035"/>
    </cofactor>
</comment>
<keyword evidence="1" id="KW-0479">Metal-binding</keyword>
<dbReference type="Proteomes" id="UP001049176">
    <property type="component" value="Chromosome 5"/>
</dbReference>
<dbReference type="GeneID" id="66077880"/>
<proteinExistence type="inferred from homology"/>
<feature type="compositionally biased region" description="Basic and acidic residues" evidence="2">
    <location>
        <begin position="63"/>
        <end position="77"/>
    </location>
</feature>
<dbReference type="EMBL" id="CM032185">
    <property type="protein sequence ID" value="KAG7092450.1"/>
    <property type="molecule type" value="Genomic_DNA"/>
</dbReference>
<comment type="catalytic activity">
    <reaction evidence="1">
        <text>O-phospho-L-threonyl-[protein] + H2O = L-threonyl-[protein] + phosphate</text>
        <dbReference type="Rhea" id="RHEA:47004"/>
        <dbReference type="Rhea" id="RHEA-COMP:11060"/>
        <dbReference type="Rhea" id="RHEA-COMP:11605"/>
        <dbReference type="ChEBI" id="CHEBI:15377"/>
        <dbReference type="ChEBI" id="CHEBI:30013"/>
        <dbReference type="ChEBI" id="CHEBI:43474"/>
        <dbReference type="ChEBI" id="CHEBI:61977"/>
        <dbReference type="EC" id="3.1.3.16"/>
    </reaction>
</comment>
<keyword evidence="5" id="KW-1185">Reference proteome</keyword>
<organism evidence="4 5">
    <name type="scientific">Marasmius oreades</name>
    <name type="common">fairy-ring Marasmius</name>
    <dbReference type="NCBI Taxonomy" id="181124"/>
    <lineage>
        <taxon>Eukaryota</taxon>
        <taxon>Fungi</taxon>
        <taxon>Dikarya</taxon>
        <taxon>Basidiomycota</taxon>
        <taxon>Agaricomycotina</taxon>
        <taxon>Agaricomycetes</taxon>
        <taxon>Agaricomycetidae</taxon>
        <taxon>Agaricales</taxon>
        <taxon>Marasmiineae</taxon>
        <taxon>Marasmiaceae</taxon>
        <taxon>Marasmius</taxon>
    </lineage>
</organism>
<dbReference type="RefSeq" id="XP_043008920.1">
    <property type="nucleotide sequence ID" value="XM_043153636.1"/>
</dbReference>
<evidence type="ECO:0000313" key="4">
    <source>
        <dbReference type="EMBL" id="KAG7092450.1"/>
    </source>
</evidence>